<proteinExistence type="predicted"/>
<keyword evidence="2" id="KW-1185">Reference proteome</keyword>
<accession>A0A4C1SMP6</accession>
<protein>
    <submittedName>
        <fullName evidence="1">Uncharacterized protein</fullName>
    </submittedName>
</protein>
<evidence type="ECO:0000313" key="2">
    <source>
        <dbReference type="Proteomes" id="UP000299102"/>
    </source>
</evidence>
<evidence type="ECO:0000313" key="1">
    <source>
        <dbReference type="EMBL" id="GBP03244.1"/>
    </source>
</evidence>
<dbReference type="Proteomes" id="UP000299102">
    <property type="component" value="Unassembled WGS sequence"/>
</dbReference>
<dbReference type="AlphaFoldDB" id="A0A4C1SMP6"/>
<organism evidence="1 2">
    <name type="scientific">Eumeta variegata</name>
    <name type="common">Bagworm moth</name>
    <name type="synonym">Eumeta japonica</name>
    <dbReference type="NCBI Taxonomy" id="151549"/>
    <lineage>
        <taxon>Eukaryota</taxon>
        <taxon>Metazoa</taxon>
        <taxon>Ecdysozoa</taxon>
        <taxon>Arthropoda</taxon>
        <taxon>Hexapoda</taxon>
        <taxon>Insecta</taxon>
        <taxon>Pterygota</taxon>
        <taxon>Neoptera</taxon>
        <taxon>Endopterygota</taxon>
        <taxon>Lepidoptera</taxon>
        <taxon>Glossata</taxon>
        <taxon>Ditrysia</taxon>
        <taxon>Tineoidea</taxon>
        <taxon>Psychidae</taxon>
        <taxon>Oiketicinae</taxon>
        <taxon>Eumeta</taxon>
    </lineage>
</organism>
<name>A0A4C1SMP6_EUMVA</name>
<reference evidence="1 2" key="1">
    <citation type="journal article" date="2019" name="Commun. Biol.">
        <title>The bagworm genome reveals a unique fibroin gene that provides high tensile strength.</title>
        <authorList>
            <person name="Kono N."/>
            <person name="Nakamura H."/>
            <person name="Ohtoshi R."/>
            <person name="Tomita M."/>
            <person name="Numata K."/>
            <person name="Arakawa K."/>
        </authorList>
    </citation>
    <scope>NUCLEOTIDE SEQUENCE [LARGE SCALE GENOMIC DNA]</scope>
</reference>
<dbReference type="EMBL" id="BGZK01000009">
    <property type="protein sequence ID" value="GBP03244.1"/>
    <property type="molecule type" value="Genomic_DNA"/>
</dbReference>
<sequence length="80" mass="8677">MRCVSGDTAFARDYSLPQSKWVKGRVRETVGRALYNVKLPSAGSVKGARELMLHAARESCELHSRISSAAMEALAEAEAP</sequence>
<gene>
    <name evidence="1" type="ORF">EVAR_2665_1</name>
</gene>
<comment type="caution">
    <text evidence="1">The sequence shown here is derived from an EMBL/GenBank/DDBJ whole genome shotgun (WGS) entry which is preliminary data.</text>
</comment>